<keyword evidence="4" id="KW-1185">Reference proteome</keyword>
<name>A0ABD3GY88_9MARC</name>
<proteinExistence type="predicted"/>
<protein>
    <recommendedName>
        <fullName evidence="2">Fungal lipase-type domain-containing protein</fullName>
    </recommendedName>
</protein>
<feature type="region of interest" description="Disordered" evidence="1">
    <location>
        <begin position="53"/>
        <end position="99"/>
    </location>
</feature>
<dbReference type="SUPFAM" id="SSF53474">
    <property type="entry name" value="alpha/beta-Hydrolases"/>
    <property type="match status" value="1"/>
</dbReference>
<evidence type="ECO:0000313" key="3">
    <source>
        <dbReference type="EMBL" id="KAL3683933.1"/>
    </source>
</evidence>
<dbReference type="InterPro" id="IPR029058">
    <property type="entry name" value="AB_hydrolase_fold"/>
</dbReference>
<evidence type="ECO:0000259" key="2">
    <source>
        <dbReference type="Pfam" id="PF01764"/>
    </source>
</evidence>
<evidence type="ECO:0000256" key="1">
    <source>
        <dbReference type="SAM" id="MobiDB-lite"/>
    </source>
</evidence>
<sequence length="500" mass="56168">MAASRNTKFATLITGLLRRRNIFSTIKREIRPQKSGVFKKQENWAQVQSVSTHRHREISADGEGARIVGSDSDIEPYEDHHGSGSKAHSNSRHESEKEAKDGIWKGQLSWFNNIVEPVQNRRTPQPEELAESYDGSASASSLLEVAATLIKSTAGMQQWTLADITLGLYLLSMRHTNELGMDTFHGEQVTSDHTVQKWIHYLELAWGAYMKNPAALARVSMLREKNVIKFVTRASVLRPAYYIGVDIRYKLVVMCIRGTSTYHDLVTDLATYNENAGILDGQPVHYGSYEAARWLHRHESPTLKCCLQEHKGFDLLILGHSLGGATATMLGMLLRQDSEKALGLYPEKIHAVGVGTPPCVSKVLAARCRDFTSTLVLQDDVIPRMSTVALVQLRNEILSLDWNHVLKEGLEKKGLVELVSTTVQALSSMQDAARKYGAIARRTINLNGSDNCDEDQAKDKEEEKKKRYKSWIRQGKLKVHHMFTLIFILRALCIIYAAEE</sequence>
<dbReference type="Pfam" id="PF01764">
    <property type="entry name" value="Lipase_3"/>
    <property type="match status" value="1"/>
</dbReference>
<reference evidence="3 4" key="1">
    <citation type="submission" date="2024-09" db="EMBL/GenBank/DDBJ databases">
        <title>Chromosome-scale assembly of Riccia sorocarpa.</title>
        <authorList>
            <person name="Paukszto L."/>
        </authorList>
    </citation>
    <scope>NUCLEOTIDE SEQUENCE [LARGE SCALE GENOMIC DNA]</scope>
    <source>
        <strain evidence="3">LP-2024</strain>
        <tissue evidence="3">Aerial parts of the thallus</tissue>
    </source>
</reference>
<dbReference type="Gene3D" id="3.40.50.1820">
    <property type="entry name" value="alpha/beta hydrolase"/>
    <property type="match status" value="1"/>
</dbReference>
<accession>A0ABD3GY88</accession>
<dbReference type="CDD" id="cd00519">
    <property type="entry name" value="Lipase_3"/>
    <property type="match status" value="1"/>
</dbReference>
<dbReference type="PANTHER" id="PTHR47418">
    <property type="entry name" value="ALPHA/BETA-HYDROLASES SUPERFAMILY PROTEIN"/>
    <property type="match status" value="1"/>
</dbReference>
<dbReference type="InterPro" id="IPR002921">
    <property type="entry name" value="Fungal_lipase-type"/>
</dbReference>
<evidence type="ECO:0000313" key="4">
    <source>
        <dbReference type="Proteomes" id="UP001633002"/>
    </source>
</evidence>
<dbReference type="Proteomes" id="UP001633002">
    <property type="component" value="Unassembled WGS sequence"/>
</dbReference>
<comment type="caution">
    <text evidence="3">The sequence shown here is derived from an EMBL/GenBank/DDBJ whole genome shotgun (WGS) entry which is preliminary data.</text>
</comment>
<dbReference type="EMBL" id="JBJQOH010000006">
    <property type="protein sequence ID" value="KAL3683933.1"/>
    <property type="molecule type" value="Genomic_DNA"/>
</dbReference>
<feature type="domain" description="Fungal lipase-type" evidence="2">
    <location>
        <begin position="253"/>
        <end position="387"/>
    </location>
</feature>
<organism evidence="3 4">
    <name type="scientific">Riccia sorocarpa</name>
    <dbReference type="NCBI Taxonomy" id="122646"/>
    <lineage>
        <taxon>Eukaryota</taxon>
        <taxon>Viridiplantae</taxon>
        <taxon>Streptophyta</taxon>
        <taxon>Embryophyta</taxon>
        <taxon>Marchantiophyta</taxon>
        <taxon>Marchantiopsida</taxon>
        <taxon>Marchantiidae</taxon>
        <taxon>Marchantiales</taxon>
        <taxon>Ricciaceae</taxon>
        <taxon>Riccia</taxon>
    </lineage>
</organism>
<dbReference type="AlphaFoldDB" id="A0ABD3GY88"/>
<gene>
    <name evidence="3" type="ORF">R1sor_001955</name>
</gene>